<dbReference type="AlphaFoldDB" id="A0AAW2ZEM4"/>
<gene>
    <name evidence="3" type="ORF">AKO1_015356</name>
</gene>
<evidence type="ECO:0000313" key="3">
    <source>
        <dbReference type="EMBL" id="KAL0488231.1"/>
    </source>
</evidence>
<proteinExistence type="predicted"/>
<dbReference type="InterPro" id="IPR000408">
    <property type="entry name" value="Reg_chr_condens"/>
</dbReference>
<keyword evidence="4" id="KW-1185">Reference proteome</keyword>
<dbReference type="PROSITE" id="PS50012">
    <property type="entry name" value="RCC1_3"/>
    <property type="match status" value="4"/>
</dbReference>
<reference evidence="3 4" key="1">
    <citation type="submission" date="2024-03" db="EMBL/GenBank/DDBJ databases">
        <title>The Acrasis kona genome and developmental transcriptomes reveal deep origins of eukaryotic multicellular pathways.</title>
        <authorList>
            <person name="Sheikh S."/>
            <person name="Fu C.-J."/>
            <person name="Brown M.W."/>
            <person name="Baldauf S.L."/>
        </authorList>
    </citation>
    <scope>NUCLEOTIDE SEQUENCE [LARGE SCALE GENOMIC DNA]</scope>
    <source>
        <strain evidence="3 4">ATCC MYA-3509</strain>
    </source>
</reference>
<dbReference type="PANTHER" id="PTHR22872">
    <property type="entry name" value="BTK-BINDING PROTEIN-RELATED"/>
    <property type="match status" value="1"/>
</dbReference>
<keyword evidence="1" id="KW-0677">Repeat</keyword>
<organism evidence="3 4">
    <name type="scientific">Acrasis kona</name>
    <dbReference type="NCBI Taxonomy" id="1008807"/>
    <lineage>
        <taxon>Eukaryota</taxon>
        <taxon>Discoba</taxon>
        <taxon>Heterolobosea</taxon>
        <taxon>Tetramitia</taxon>
        <taxon>Eutetramitia</taxon>
        <taxon>Acrasidae</taxon>
        <taxon>Acrasis</taxon>
    </lineage>
</organism>
<accession>A0AAW2ZEM4</accession>
<dbReference type="Pfam" id="PF00415">
    <property type="entry name" value="RCC1"/>
    <property type="match status" value="1"/>
</dbReference>
<evidence type="ECO:0000313" key="4">
    <source>
        <dbReference type="Proteomes" id="UP001431209"/>
    </source>
</evidence>
<feature type="repeat" description="RCC1" evidence="2">
    <location>
        <begin position="205"/>
        <end position="260"/>
    </location>
</feature>
<dbReference type="Proteomes" id="UP001431209">
    <property type="component" value="Unassembled WGS sequence"/>
</dbReference>
<dbReference type="EMBL" id="JAOPGA020001417">
    <property type="protein sequence ID" value="KAL0488231.1"/>
    <property type="molecule type" value="Genomic_DNA"/>
</dbReference>
<dbReference type="Gene3D" id="2.130.10.30">
    <property type="entry name" value="Regulator of chromosome condensation 1/beta-lactamase-inhibitor protein II"/>
    <property type="match status" value="2"/>
</dbReference>
<comment type="caution">
    <text evidence="3">The sequence shown here is derived from an EMBL/GenBank/DDBJ whole genome shotgun (WGS) entry which is preliminary data.</text>
</comment>
<name>A0AAW2ZEM4_9EUKA</name>
<sequence>MSSQLPQITKELEQLSLYEDYLEYLTDDQDEEELQTMCSLRGVFACGYNSTKQTGTKESAGIHLDTFTHVVKDGRWLMDVVQVTCGEYFSTFLTRDNLVYSCGQNHHGQCGVGHSETVSTPTLVQELSDCKVVNVTCGYYHTIYQLDNGDVWTVGCANDGRLGLGPAYRSDILTPLMIDPKTFQYEAIVKVSCGGTYSLFLTDQNKVFCCGWNSYGQLGLSSNQSSVYTVQQIRSPQELLDQRIKEIVCGACHTIFLTENYEAWAVGWNTHGQLGVGSLKNKYQATRPFVVIIKHITSRRLARGAVGVIKVEYCAGRMILEQKEKIKKTPRYINTHKYFDHLSIVDVRVGDYHALFLTSDGQVWVCGENTKGQLGLPNKEIVFPPYPLPSTHYLTKGMGAMDRVAFSVGRNHSMVYYAKKEKNEMNLMRMKHLMLMATNKNHVNSRFVDCVIFAQQQSAVL</sequence>
<dbReference type="InterPro" id="IPR051625">
    <property type="entry name" value="Signaling_Regulatory_Domain"/>
</dbReference>
<feature type="repeat" description="RCC1" evidence="2">
    <location>
        <begin position="97"/>
        <end position="148"/>
    </location>
</feature>
<feature type="repeat" description="RCC1" evidence="2">
    <location>
        <begin position="361"/>
        <end position="419"/>
    </location>
</feature>
<protein>
    <submittedName>
        <fullName evidence="3">Uncharacterized protein</fullName>
    </submittedName>
</protein>
<dbReference type="Pfam" id="PF13540">
    <property type="entry name" value="RCC1_2"/>
    <property type="match status" value="3"/>
</dbReference>
<dbReference type="SUPFAM" id="SSF50985">
    <property type="entry name" value="RCC1/BLIP-II"/>
    <property type="match status" value="2"/>
</dbReference>
<feature type="repeat" description="RCC1" evidence="2">
    <location>
        <begin position="149"/>
        <end position="204"/>
    </location>
</feature>
<dbReference type="PRINTS" id="PR00633">
    <property type="entry name" value="RCCNDNSATION"/>
</dbReference>
<dbReference type="InterPro" id="IPR009091">
    <property type="entry name" value="RCC1/BLIP-II"/>
</dbReference>
<evidence type="ECO:0000256" key="1">
    <source>
        <dbReference type="ARBA" id="ARBA00022737"/>
    </source>
</evidence>
<evidence type="ECO:0000256" key="2">
    <source>
        <dbReference type="PROSITE-ProRule" id="PRU00235"/>
    </source>
</evidence>
<dbReference type="PANTHER" id="PTHR22872:SF2">
    <property type="entry name" value="INHIBITOR OF BRUTON TYROSINE KINASE"/>
    <property type="match status" value="1"/>
</dbReference>